<reference evidence="3" key="1">
    <citation type="journal article" date="2021" name="Science">
        <title>Hunting the eagle killer: A cyanobacterial neurotoxin causes vacuolar myelinopathy.</title>
        <authorList>
            <person name="Breinlinger S."/>
            <person name="Phillips T.J."/>
            <person name="Haram B.N."/>
            <person name="Mares J."/>
            <person name="Martinez Yerena J.A."/>
            <person name="Hrouzek P."/>
            <person name="Sobotka R."/>
            <person name="Henderson W.M."/>
            <person name="Schmieder P."/>
            <person name="Williams S.M."/>
            <person name="Lauderdale J.D."/>
            <person name="Wilde H.D."/>
            <person name="Gerrin W."/>
            <person name="Kust A."/>
            <person name="Washington J.W."/>
            <person name="Wagner C."/>
            <person name="Geier B."/>
            <person name="Liebeke M."/>
            <person name="Enke H."/>
            <person name="Niedermeyer T.H.J."/>
            <person name="Wilde S.B."/>
        </authorList>
    </citation>
    <scope>NUCLEOTIDE SEQUENCE [LARGE SCALE GENOMIC DNA]</scope>
    <source>
        <strain evidence="3">Thurmond2011</strain>
    </source>
</reference>
<dbReference type="EMBL" id="JAALHA020000025">
    <property type="protein sequence ID" value="MDR9899503.1"/>
    <property type="molecule type" value="Genomic_DNA"/>
</dbReference>
<evidence type="ECO:0000313" key="3">
    <source>
        <dbReference type="Proteomes" id="UP000667802"/>
    </source>
</evidence>
<comment type="caution">
    <text evidence="2">The sequence shown here is derived from an EMBL/GenBank/DDBJ whole genome shotgun (WGS) entry which is preliminary data.</text>
</comment>
<gene>
    <name evidence="2" type="ORF">G7B40_033830</name>
</gene>
<dbReference type="AlphaFoldDB" id="A0AAP5IGM6"/>
<dbReference type="RefSeq" id="WP_208342210.1">
    <property type="nucleotide sequence ID" value="NZ_CAWQFN010000115.1"/>
</dbReference>
<accession>A0AAP5IGM6</accession>
<dbReference type="Gene3D" id="3.30.870.10">
    <property type="entry name" value="Endonuclease Chain A"/>
    <property type="match status" value="1"/>
</dbReference>
<sequence>MFLASSAKSIDPQLKKLVDEIEAQSQGLSVLAARQLRYNLSQSPIEVTIKELREFNVLEEFIIRAGLEIVPPPTEDELASVLGLDPVFVRSTTATLKALQTISETSPITITPEGRSFYEKGSVPQPPYSVKIYAIADPLAQKITCQSEPLEKILINYPDLGNFVDIENTSDDITSLSLEEFQQIIQSSGLSLHVPEEGKILSSYRLVGSTETIWKTVSLFVVFDPLEDKLRLQVRSGKKILESASNWLEALQAKGEVSLQALCELSDETISFEREESLNQKNLEIEARLEKIREQAVQSAKPKNKTVVGKAVQLRDAEISQTFSEILNSAQREILIYSPWVSQTLVDAAFLHSLQEVANRGVWILIGYGISSEEENEDKPISSDLEQKLQGIKTPEGLSAVQVFWLGDSHVKEVIVDQNIYLCGSHTWLSYNSDCLPLGESVYKVTILNQVQEAYEFLANRFKNRAEKLWEDAVQDQNIQLATETLCLWGALGMEDTGIFMIQQDKWLELVPVWLNVILQGIRSKKVSVDSASLKTALSMLSEVSGQESFLQSLRQGWCKVMGAIAATDLQVALSLLGDDIWNEFVRLAIAQPDTKTPNDFIAGLTSSKKPKVKGSKKLKS</sequence>
<feature type="region of interest" description="Disordered" evidence="1">
    <location>
        <begin position="601"/>
        <end position="621"/>
    </location>
</feature>
<name>A0AAP5IGM6_9CYAN</name>
<keyword evidence="3" id="KW-1185">Reference proteome</keyword>
<protein>
    <submittedName>
        <fullName evidence="2">Uncharacterized protein</fullName>
    </submittedName>
</protein>
<evidence type="ECO:0000256" key="1">
    <source>
        <dbReference type="SAM" id="MobiDB-lite"/>
    </source>
</evidence>
<feature type="compositionally biased region" description="Basic residues" evidence="1">
    <location>
        <begin position="609"/>
        <end position="621"/>
    </location>
</feature>
<dbReference type="Proteomes" id="UP000667802">
    <property type="component" value="Unassembled WGS sequence"/>
</dbReference>
<evidence type="ECO:0000313" key="2">
    <source>
        <dbReference type="EMBL" id="MDR9899503.1"/>
    </source>
</evidence>
<proteinExistence type="predicted"/>
<organism evidence="2 3">
    <name type="scientific">Aetokthonos hydrillicola Thurmond2011</name>
    <dbReference type="NCBI Taxonomy" id="2712845"/>
    <lineage>
        <taxon>Bacteria</taxon>
        <taxon>Bacillati</taxon>
        <taxon>Cyanobacteriota</taxon>
        <taxon>Cyanophyceae</taxon>
        <taxon>Nostocales</taxon>
        <taxon>Hapalosiphonaceae</taxon>
        <taxon>Aetokthonos</taxon>
    </lineage>
</organism>
<dbReference type="SUPFAM" id="SSF56024">
    <property type="entry name" value="Phospholipase D/nuclease"/>
    <property type="match status" value="1"/>
</dbReference>
<dbReference type="CDD" id="cd09133">
    <property type="entry name" value="PLDc_unchar5"/>
    <property type="match status" value="1"/>
</dbReference>